<organism evidence="1 2">
    <name type="scientific">Parabacteroides merdae</name>
    <dbReference type="NCBI Taxonomy" id="46503"/>
    <lineage>
        <taxon>Bacteria</taxon>
        <taxon>Pseudomonadati</taxon>
        <taxon>Bacteroidota</taxon>
        <taxon>Bacteroidia</taxon>
        <taxon>Bacteroidales</taxon>
        <taxon>Tannerellaceae</taxon>
        <taxon>Parabacteroides</taxon>
    </lineage>
</organism>
<dbReference type="Proteomes" id="UP000286260">
    <property type="component" value="Unassembled WGS sequence"/>
</dbReference>
<comment type="caution">
    <text evidence="1">The sequence shown here is derived from an EMBL/GenBank/DDBJ whole genome shotgun (WGS) entry which is preliminary data.</text>
</comment>
<name>A0A414BUD7_9BACT</name>
<dbReference type="EMBL" id="QSII01000026">
    <property type="protein sequence ID" value="RHC81151.1"/>
    <property type="molecule type" value="Genomic_DNA"/>
</dbReference>
<reference evidence="1 2" key="1">
    <citation type="submission" date="2018-08" db="EMBL/GenBank/DDBJ databases">
        <title>A genome reference for cultivated species of the human gut microbiota.</title>
        <authorList>
            <person name="Zou Y."/>
            <person name="Xue W."/>
            <person name="Luo G."/>
        </authorList>
    </citation>
    <scope>NUCLEOTIDE SEQUENCE [LARGE SCALE GENOMIC DNA]</scope>
    <source>
        <strain evidence="1 2">AM34-17</strain>
    </source>
</reference>
<proteinExistence type="predicted"/>
<dbReference type="AlphaFoldDB" id="A0A414BUD7"/>
<sequence>MATKEEVELFLSRFIQKVKVFGIVFRDDRGKNMQTLLELEITPKYREDVIMNLDPEDYVEGPIEDTLNKKGEMWVFGKEVSGRDIYIKISMGISNSSAICISFHIAEYRITYKFK</sequence>
<accession>A0A414BUD7</accession>
<protein>
    <submittedName>
        <fullName evidence="1">Toxin</fullName>
    </submittedName>
</protein>
<dbReference type="RefSeq" id="WP_122204912.1">
    <property type="nucleotide sequence ID" value="NZ_QSII01000026.1"/>
</dbReference>
<gene>
    <name evidence="1" type="ORF">DW828_16370</name>
</gene>
<evidence type="ECO:0000313" key="2">
    <source>
        <dbReference type="Proteomes" id="UP000286260"/>
    </source>
</evidence>
<evidence type="ECO:0000313" key="1">
    <source>
        <dbReference type="EMBL" id="RHC81151.1"/>
    </source>
</evidence>